<dbReference type="InterPro" id="IPR019489">
    <property type="entry name" value="Clp_ATPase_C"/>
</dbReference>
<sequence length="313" mass="34345">MCSPAQAPSVCKAALAADPGSRCTCSLPLPPGTWKRAAAVAPAAPVSTWLARLVSIPAYPLAPAMLEQIIRLQLDRIKARVEQRYGIRFGYSDAVVELVTLRCTESESGGRMIDAILTNSMLPDISRQFLTRTMEGGAMADIEVGVAHGEFVYIQEFVSKIWPGCVEGSAIGMPVAHGAQGADKIVELAGQRREVKRYLTCHLIDGELNEPRLSMHRNEQVCLLIELKARMKRASGKVRAEGTETQVIHAAVNVVLEYIQSAHGIAQLLMADINLMRKSGRAIGDRYCQLRHVVIRPVFDKLDFRFHGADPFD</sequence>
<gene>
    <name evidence="4" type="ORF">CR152_19610</name>
</gene>
<dbReference type="EMBL" id="CP024608">
    <property type="protein sequence ID" value="ATQ76482.1"/>
    <property type="molecule type" value="Genomic_DNA"/>
</dbReference>
<accession>A0A2D2DND7</accession>
<proteinExistence type="predicted"/>
<evidence type="ECO:0000313" key="5">
    <source>
        <dbReference type="Proteomes" id="UP000229897"/>
    </source>
</evidence>
<dbReference type="Proteomes" id="UP000229897">
    <property type="component" value="Chromosome"/>
</dbReference>
<dbReference type="OrthoDB" id="9803641at2"/>
<reference evidence="4" key="1">
    <citation type="submission" date="2017-10" db="EMBL/GenBank/DDBJ databases">
        <title>Massilia psychrophilum sp. nov., a novel purple-pigmented bacterium isolated from Tianshan glacier, Xinjiang Municipality, China.</title>
        <authorList>
            <person name="Wang H."/>
        </authorList>
    </citation>
    <scope>NUCLEOTIDE SEQUENCE [LARGE SCALE GENOMIC DNA]</scope>
    <source>
        <strain evidence="4">B2</strain>
    </source>
</reference>
<keyword evidence="5" id="KW-1185">Reference proteome</keyword>
<evidence type="ECO:0000256" key="1">
    <source>
        <dbReference type="ARBA" id="ARBA00022741"/>
    </source>
</evidence>
<organism evidence="4 5">
    <name type="scientific">Massilia violaceinigra</name>
    <dbReference type="NCBI Taxonomy" id="2045208"/>
    <lineage>
        <taxon>Bacteria</taxon>
        <taxon>Pseudomonadati</taxon>
        <taxon>Pseudomonadota</taxon>
        <taxon>Betaproteobacteria</taxon>
        <taxon>Burkholderiales</taxon>
        <taxon>Oxalobacteraceae</taxon>
        <taxon>Telluria group</taxon>
        <taxon>Massilia</taxon>
    </lineage>
</organism>
<dbReference type="GO" id="GO:0005524">
    <property type="term" value="F:ATP binding"/>
    <property type="evidence" value="ECO:0007669"/>
    <property type="project" value="UniProtKB-KW"/>
</dbReference>
<evidence type="ECO:0000313" key="4">
    <source>
        <dbReference type="EMBL" id="ATQ76482.1"/>
    </source>
</evidence>
<feature type="domain" description="Clp ATPase C-terminal" evidence="3">
    <location>
        <begin position="61"/>
        <end position="153"/>
    </location>
</feature>
<keyword evidence="1" id="KW-0547">Nucleotide-binding</keyword>
<evidence type="ECO:0000259" key="3">
    <source>
        <dbReference type="SMART" id="SM01086"/>
    </source>
</evidence>
<keyword evidence="2" id="KW-0067">ATP-binding</keyword>
<dbReference type="Gene3D" id="1.10.8.60">
    <property type="match status" value="1"/>
</dbReference>
<evidence type="ECO:0000256" key="2">
    <source>
        <dbReference type="ARBA" id="ARBA00022840"/>
    </source>
</evidence>
<dbReference type="SMART" id="SM01086">
    <property type="entry name" value="ClpB_D2-small"/>
    <property type="match status" value="1"/>
</dbReference>
<dbReference type="Pfam" id="PF10431">
    <property type="entry name" value="ClpB_D2-small"/>
    <property type="match status" value="1"/>
</dbReference>
<dbReference type="KEGG" id="mass:CR152_19610"/>
<protein>
    <recommendedName>
        <fullName evidence="3">Clp ATPase C-terminal domain-containing protein</fullName>
    </recommendedName>
</protein>
<dbReference type="AlphaFoldDB" id="A0A2D2DND7"/>
<name>A0A2D2DND7_9BURK</name>